<evidence type="ECO:0000256" key="4">
    <source>
        <dbReference type="ARBA" id="ARBA00022771"/>
    </source>
</evidence>
<evidence type="ECO:0000256" key="9">
    <source>
        <dbReference type="SAM" id="MobiDB-lite"/>
    </source>
</evidence>
<dbReference type="InterPro" id="IPR019786">
    <property type="entry name" value="Zinc_finger_PHD-type_CS"/>
</dbReference>
<evidence type="ECO:0000256" key="8">
    <source>
        <dbReference type="PROSITE-ProRule" id="PRU00146"/>
    </source>
</evidence>
<evidence type="ECO:0000256" key="5">
    <source>
        <dbReference type="ARBA" id="ARBA00022833"/>
    </source>
</evidence>
<feature type="compositionally biased region" description="Polar residues" evidence="9">
    <location>
        <begin position="37"/>
        <end position="46"/>
    </location>
</feature>
<protein>
    <recommendedName>
        <fullName evidence="10">PHD-type domain-containing protein</fullName>
    </recommendedName>
</protein>
<dbReference type="AlphaFoldDB" id="A0A8T2J9Q8"/>
<keyword evidence="6" id="KW-0539">Nucleus</keyword>
<dbReference type="FunFam" id="3.30.40.10:FF:000107">
    <property type="entry name" value="pygopus homolog 1"/>
    <property type="match status" value="1"/>
</dbReference>
<evidence type="ECO:0000256" key="1">
    <source>
        <dbReference type="ARBA" id="ARBA00004123"/>
    </source>
</evidence>
<dbReference type="InterPro" id="IPR011011">
    <property type="entry name" value="Znf_FYVE_PHD"/>
</dbReference>
<dbReference type="PANTHER" id="PTHR23194">
    <property type="entry name" value="PYGOPUS"/>
    <property type="match status" value="1"/>
</dbReference>
<evidence type="ECO:0000313" key="11">
    <source>
        <dbReference type="EMBL" id="KAG8440453.1"/>
    </source>
</evidence>
<dbReference type="GO" id="GO:0008270">
    <property type="term" value="F:zinc ion binding"/>
    <property type="evidence" value="ECO:0007669"/>
    <property type="project" value="UniProtKB-KW"/>
</dbReference>
<dbReference type="Proteomes" id="UP000812440">
    <property type="component" value="Chromosome 3"/>
</dbReference>
<dbReference type="CDD" id="cd15635">
    <property type="entry name" value="PHD_PYGO1"/>
    <property type="match status" value="1"/>
</dbReference>
<dbReference type="GO" id="GO:0005634">
    <property type="term" value="C:nucleus"/>
    <property type="evidence" value="ECO:0007669"/>
    <property type="project" value="UniProtKB-SubCell"/>
</dbReference>
<feature type="region of interest" description="Disordered" evidence="9">
    <location>
        <begin position="1"/>
        <end position="61"/>
    </location>
</feature>
<name>A0A8T2J9Q8_9PIPI</name>
<dbReference type="EMBL" id="JAACNH010000006">
    <property type="protein sequence ID" value="KAG8440453.1"/>
    <property type="molecule type" value="Genomic_DNA"/>
</dbReference>
<organism evidence="11 12">
    <name type="scientific">Hymenochirus boettgeri</name>
    <name type="common">Congo dwarf clawed frog</name>
    <dbReference type="NCBI Taxonomy" id="247094"/>
    <lineage>
        <taxon>Eukaryota</taxon>
        <taxon>Metazoa</taxon>
        <taxon>Chordata</taxon>
        <taxon>Craniata</taxon>
        <taxon>Vertebrata</taxon>
        <taxon>Euteleostomi</taxon>
        <taxon>Amphibia</taxon>
        <taxon>Batrachia</taxon>
        <taxon>Anura</taxon>
        <taxon>Pipoidea</taxon>
        <taxon>Pipidae</taxon>
        <taxon>Pipinae</taxon>
        <taxon>Hymenochirus</taxon>
    </lineage>
</organism>
<dbReference type="InterPro" id="IPR013083">
    <property type="entry name" value="Znf_RING/FYVE/PHD"/>
</dbReference>
<dbReference type="PROSITE" id="PS50016">
    <property type="entry name" value="ZF_PHD_2"/>
    <property type="match status" value="1"/>
</dbReference>
<feature type="domain" description="PHD-type" evidence="10">
    <location>
        <begin position="325"/>
        <end position="383"/>
    </location>
</feature>
<gene>
    <name evidence="11" type="ORF">GDO86_006271</name>
</gene>
<dbReference type="GO" id="GO:0016055">
    <property type="term" value="P:Wnt signaling pathway"/>
    <property type="evidence" value="ECO:0007669"/>
    <property type="project" value="UniProtKB-KW"/>
</dbReference>
<sequence>MSAEQEKQPCKRKQGDDGIVRTGLNQGSPEKKKRKSNIQVPLNKNVSEYAPPAKTSSDHLIASNPFDDDFISPSPGYPFFSNHKYSGIEDFSNFRIPPNSSPTSSTQYYNPYHFKDQIHPFTQDGKGMAFGRTFSMGMQENANVGNQIFFNTGISQTITMPGQHFRCNRDENFIPMTMQSTAQMKTFQSASGIGFSHNLNVNQQLETSHNFLQSQSLLMYPKTITTMQDFQPASRRYMTVNTTSQNNKDAETIAHGGHTSHKSHLLCAETYHSDCAHLINISHTNGMQARIQTQKLSNEGITSNEKCNRWLLHSAHCGNLSSDMLYSCGICSIEVRNFQDALMCEASCQKWFHRSCTGMTEFAYALLNAESSAIWGCDSCLAKKDIQLMLSKKSLE</sequence>
<dbReference type="InterPro" id="IPR019787">
    <property type="entry name" value="Znf_PHD-finger"/>
</dbReference>
<dbReference type="PROSITE" id="PS01359">
    <property type="entry name" value="ZF_PHD_1"/>
    <property type="match status" value="1"/>
</dbReference>
<evidence type="ECO:0000256" key="6">
    <source>
        <dbReference type="ARBA" id="ARBA00023242"/>
    </source>
</evidence>
<dbReference type="PANTHER" id="PTHR23194:SF3">
    <property type="entry name" value="PYGOPUS HOMOLOG 1"/>
    <property type="match status" value="1"/>
</dbReference>
<keyword evidence="5" id="KW-0862">Zinc</keyword>
<accession>A0A8T2J9Q8</accession>
<comment type="subcellular location">
    <subcellularLocation>
        <location evidence="1">Nucleus</location>
    </subcellularLocation>
</comment>
<evidence type="ECO:0000256" key="7">
    <source>
        <dbReference type="ARBA" id="ARBA00037400"/>
    </source>
</evidence>
<keyword evidence="12" id="KW-1185">Reference proteome</keyword>
<comment type="function">
    <text evidence="7">Involved in signal transduction through the Wnt pathway.</text>
</comment>
<dbReference type="SMART" id="SM00249">
    <property type="entry name" value="PHD"/>
    <property type="match status" value="1"/>
</dbReference>
<evidence type="ECO:0000313" key="12">
    <source>
        <dbReference type="Proteomes" id="UP000812440"/>
    </source>
</evidence>
<dbReference type="InterPro" id="IPR001965">
    <property type="entry name" value="Znf_PHD"/>
</dbReference>
<dbReference type="Gene3D" id="3.30.40.10">
    <property type="entry name" value="Zinc/RING finger domain, C3HC4 (zinc finger)"/>
    <property type="match status" value="1"/>
</dbReference>
<feature type="compositionally biased region" description="Basic and acidic residues" evidence="9">
    <location>
        <begin position="1"/>
        <end position="19"/>
    </location>
</feature>
<proteinExistence type="predicted"/>
<keyword evidence="3" id="KW-0479">Metal-binding</keyword>
<evidence type="ECO:0000256" key="2">
    <source>
        <dbReference type="ARBA" id="ARBA00022687"/>
    </source>
</evidence>
<comment type="caution">
    <text evidence="11">The sequence shown here is derived from an EMBL/GenBank/DDBJ whole genome shotgun (WGS) entry which is preliminary data.</text>
</comment>
<dbReference type="SUPFAM" id="SSF57903">
    <property type="entry name" value="FYVE/PHD zinc finger"/>
    <property type="match status" value="1"/>
</dbReference>
<evidence type="ECO:0000259" key="10">
    <source>
        <dbReference type="PROSITE" id="PS50016"/>
    </source>
</evidence>
<evidence type="ECO:0000256" key="3">
    <source>
        <dbReference type="ARBA" id="ARBA00022723"/>
    </source>
</evidence>
<keyword evidence="2" id="KW-0879">Wnt signaling pathway</keyword>
<reference evidence="11" key="1">
    <citation type="thesis" date="2020" institute="ProQuest LLC" country="789 East Eisenhower Parkway, Ann Arbor, MI, USA">
        <title>Comparative Genomics and Chromosome Evolution.</title>
        <authorList>
            <person name="Mudd A.B."/>
        </authorList>
    </citation>
    <scope>NUCLEOTIDE SEQUENCE</scope>
    <source>
        <strain evidence="11">Female2</strain>
        <tissue evidence="11">Blood</tissue>
    </source>
</reference>
<dbReference type="OrthoDB" id="270215at2759"/>
<dbReference type="InterPro" id="IPR052475">
    <property type="entry name" value="Wnt_Signal_Transd_Protein"/>
</dbReference>
<keyword evidence="4 8" id="KW-0863">Zinc-finger</keyword>